<dbReference type="HOGENOM" id="CLU_1628117_0_0_1"/>
<proteinExistence type="predicted"/>
<dbReference type="Proteomes" id="UP000054279">
    <property type="component" value="Unassembled WGS sequence"/>
</dbReference>
<evidence type="ECO:0000313" key="2">
    <source>
        <dbReference type="Proteomes" id="UP000054279"/>
    </source>
</evidence>
<accession>A0A0C9U2V4</accession>
<evidence type="ECO:0000313" key="1">
    <source>
        <dbReference type="EMBL" id="KIJ28494.1"/>
    </source>
</evidence>
<sequence length="163" mass="18445">MLTANTGGDPFYKISKPPSFPLRNVKIVLRFFKLALRILDFHETRSFCANNQYKLMQKERGPNPHSPACQISPNFLDSAFLSPNNLSTSPFSPRSTQRLILQAFQLNLQRHNLPIQLLQIIRLQLLRDSCATPARLLHDSCATPARLLRDSCTTRRAEAASSI</sequence>
<dbReference type="EMBL" id="KN837304">
    <property type="protein sequence ID" value="KIJ28494.1"/>
    <property type="molecule type" value="Genomic_DNA"/>
</dbReference>
<keyword evidence="2" id="KW-1185">Reference proteome</keyword>
<reference evidence="1 2" key="1">
    <citation type="submission" date="2014-06" db="EMBL/GenBank/DDBJ databases">
        <title>Evolutionary Origins and Diversification of the Mycorrhizal Mutualists.</title>
        <authorList>
            <consortium name="DOE Joint Genome Institute"/>
            <consortium name="Mycorrhizal Genomics Consortium"/>
            <person name="Kohler A."/>
            <person name="Kuo A."/>
            <person name="Nagy L.G."/>
            <person name="Floudas D."/>
            <person name="Copeland A."/>
            <person name="Barry K.W."/>
            <person name="Cichocki N."/>
            <person name="Veneault-Fourrey C."/>
            <person name="LaButti K."/>
            <person name="Lindquist E.A."/>
            <person name="Lipzen A."/>
            <person name="Lundell T."/>
            <person name="Morin E."/>
            <person name="Murat C."/>
            <person name="Riley R."/>
            <person name="Ohm R."/>
            <person name="Sun H."/>
            <person name="Tunlid A."/>
            <person name="Henrissat B."/>
            <person name="Grigoriev I.V."/>
            <person name="Hibbett D.S."/>
            <person name="Martin F."/>
        </authorList>
    </citation>
    <scope>NUCLEOTIDE SEQUENCE [LARGE SCALE GENOMIC DNA]</scope>
    <source>
        <strain evidence="1 2">SS14</strain>
    </source>
</reference>
<name>A0A0C9U2V4_SPHS4</name>
<dbReference type="AlphaFoldDB" id="A0A0C9U2V4"/>
<protein>
    <submittedName>
        <fullName evidence="1">Uncharacterized protein</fullName>
    </submittedName>
</protein>
<gene>
    <name evidence="1" type="ORF">M422DRAFT_270185</name>
</gene>
<organism evidence="1 2">
    <name type="scientific">Sphaerobolus stellatus (strain SS14)</name>
    <dbReference type="NCBI Taxonomy" id="990650"/>
    <lineage>
        <taxon>Eukaryota</taxon>
        <taxon>Fungi</taxon>
        <taxon>Dikarya</taxon>
        <taxon>Basidiomycota</taxon>
        <taxon>Agaricomycotina</taxon>
        <taxon>Agaricomycetes</taxon>
        <taxon>Phallomycetidae</taxon>
        <taxon>Geastrales</taxon>
        <taxon>Sphaerobolaceae</taxon>
        <taxon>Sphaerobolus</taxon>
    </lineage>
</organism>